<keyword evidence="5" id="KW-0496">Mitochondrion</keyword>
<dbReference type="EMBL" id="CAJFDH010000002">
    <property type="protein sequence ID" value="CAD5212771.1"/>
    <property type="molecule type" value="Genomic_DNA"/>
</dbReference>
<dbReference type="Pfam" id="PF09809">
    <property type="entry name" value="MRP-L27"/>
    <property type="match status" value="1"/>
</dbReference>
<evidence type="ECO:0000256" key="5">
    <source>
        <dbReference type="ARBA" id="ARBA00023128"/>
    </source>
</evidence>
<evidence type="ECO:0000313" key="7">
    <source>
        <dbReference type="EMBL" id="CAD5212771.1"/>
    </source>
</evidence>
<dbReference type="Proteomes" id="UP000783686">
    <property type="component" value="Unassembled WGS sequence"/>
</dbReference>
<dbReference type="Proteomes" id="UP000614601">
    <property type="component" value="Unassembled WGS sequence"/>
</dbReference>
<dbReference type="GO" id="GO:0005762">
    <property type="term" value="C:mitochondrial large ribosomal subunit"/>
    <property type="evidence" value="ECO:0007669"/>
    <property type="project" value="InterPro"/>
</dbReference>
<dbReference type="AlphaFoldDB" id="A0A811KAJ3"/>
<evidence type="ECO:0000256" key="4">
    <source>
        <dbReference type="ARBA" id="ARBA00022980"/>
    </source>
</evidence>
<evidence type="ECO:0000256" key="3">
    <source>
        <dbReference type="ARBA" id="ARBA00022946"/>
    </source>
</evidence>
<evidence type="ECO:0000256" key="1">
    <source>
        <dbReference type="ARBA" id="ARBA00004173"/>
    </source>
</evidence>
<name>A0A811KAJ3_9BILA</name>
<evidence type="ECO:0008006" key="9">
    <source>
        <dbReference type="Google" id="ProtNLM"/>
    </source>
</evidence>
<keyword evidence="6" id="KW-0687">Ribonucleoprotein</keyword>
<keyword evidence="8" id="KW-1185">Reference proteome</keyword>
<organism evidence="7 8">
    <name type="scientific">Bursaphelenchus okinawaensis</name>
    <dbReference type="NCBI Taxonomy" id="465554"/>
    <lineage>
        <taxon>Eukaryota</taxon>
        <taxon>Metazoa</taxon>
        <taxon>Ecdysozoa</taxon>
        <taxon>Nematoda</taxon>
        <taxon>Chromadorea</taxon>
        <taxon>Rhabditida</taxon>
        <taxon>Tylenchina</taxon>
        <taxon>Tylenchomorpha</taxon>
        <taxon>Aphelenchoidea</taxon>
        <taxon>Aphelenchoididae</taxon>
        <taxon>Bursaphelenchus</taxon>
    </lineage>
</organism>
<comment type="similarity">
    <text evidence="2">Belongs to the mitochondrion-specific ribosomal protein mL41 family.</text>
</comment>
<dbReference type="GO" id="GO:0006412">
    <property type="term" value="P:translation"/>
    <property type="evidence" value="ECO:0007669"/>
    <property type="project" value="TreeGrafter"/>
</dbReference>
<evidence type="ECO:0000256" key="2">
    <source>
        <dbReference type="ARBA" id="ARBA00010152"/>
    </source>
</evidence>
<protein>
    <recommendedName>
        <fullName evidence="9">39S ribosomal protein L41, mitochondrial</fullName>
    </recommendedName>
</protein>
<dbReference type="GO" id="GO:0003735">
    <property type="term" value="F:structural constituent of ribosome"/>
    <property type="evidence" value="ECO:0007669"/>
    <property type="project" value="InterPro"/>
</dbReference>
<gene>
    <name evidence="7" type="ORF">BOKJ2_LOCUS4572</name>
</gene>
<keyword evidence="3" id="KW-0809">Transit peptide</keyword>
<dbReference type="OrthoDB" id="408933at2759"/>
<proteinExistence type="inferred from homology"/>
<reference evidence="7" key="1">
    <citation type="submission" date="2020-09" db="EMBL/GenBank/DDBJ databases">
        <authorList>
            <person name="Kikuchi T."/>
        </authorList>
    </citation>
    <scope>NUCLEOTIDE SEQUENCE</scope>
    <source>
        <strain evidence="7">SH1</strain>
    </source>
</reference>
<dbReference type="InterPro" id="IPR019189">
    <property type="entry name" value="Ribosomal_mL41"/>
</dbReference>
<evidence type="ECO:0000313" key="8">
    <source>
        <dbReference type="Proteomes" id="UP000614601"/>
    </source>
</evidence>
<comment type="subcellular location">
    <subcellularLocation>
        <location evidence="1">Mitochondrion</location>
    </subcellularLocation>
</comment>
<comment type="caution">
    <text evidence="7">The sequence shown here is derived from an EMBL/GenBank/DDBJ whole genome shotgun (WGS) entry which is preliminary data.</text>
</comment>
<dbReference type="PANTHER" id="PTHR21338:SF0">
    <property type="entry name" value="LARGE RIBOSOMAL SUBUNIT PROTEIN ML41"/>
    <property type="match status" value="1"/>
</dbReference>
<dbReference type="PANTHER" id="PTHR21338">
    <property type="entry name" value="MITOCHONDRIAL RIBOSOMAL PROTEIN L41"/>
    <property type="match status" value="1"/>
</dbReference>
<accession>A0A811KAJ3</accession>
<evidence type="ECO:0000256" key="6">
    <source>
        <dbReference type="ARBA" id="ARBA00023274"/>
    </source>
</evidence>
<keyword evidence="4" id="KW-0689">Ribosomal protein</keyword>
<dbReference type="EMBL" id="CAJFCW020000002">
    <property type="protein sequence ID" value="CAG9097538.1"/>
    <property type="molecule type" value="Genomic_DNA"/>
</dbReference>
<sequence>MVRSLHPHQFRSPWPMYYWAKGLRKIGPQRHDKNKWPVNRWFPELNPKIEKTNPKQLWNYTKTQPTGYVDPVSKEFVHVPEMVPELIVPDLTGFELKPYVSYKVDNEIEKREKAYHKLIKEKGSIEMADLYSDEDQRWPPPKTTPKLLFDIHYAEKIRAEFNAKNKKD</sequence>